<keyword evidence="2" id="KW-0805">Transcription regulation</keyword>
<dbReference type="SUPFAM" id="SSF101941">
    <property type="entry name" value="NAC domain"/>
    <property type="match status" value="1"/>
</dbReference>
<dbReference type="EMBL" id="CM016556">
    <property type="protein sequence ID" value="TKW16017.1"/>
    <property type="molecule type" value="Genomic_DNA"/>
</dbReference>
<accession>A0A4U6UXM3</accession>
<dbReference type="OMA" id="PWRYVHE"/>
<dbReference type="Gramene" id="TKW16017">
    <property type="protein sequence ID" value="TKW16017"/>
    <property type="gene ID" value="SEVIR_5G271800v2"/>
</dbReference>
<dbReference type="Gene3D" id="2.170.150.80">
    <property type="entry name" value="NAC domain"/>
    <property type="match status" value="1"/>
</dbReference>
<dbReference type="GO" id="GO:0003677">
    <property type="term" value="F:DNA binding"/>
    <property type="evidence" value="ECO:0007669"/>
    <property type="project" value="UniProtKB-KW"/>
</dbReference>
<name>A0A4U6UXM3_SETVI</name>
<sequence length="277" mass="29700">MAGSPPKSPPATFTSHPSAEKLIESYLRARVRSGEKEDEFIHEADLYTKAPGDLTRHFTAATTSDGRKAWYFFTKLRFRGSCTDRVKRAVDTRDGTWCNTKPAQPVHSGDGNGLRIGQSQTFVFVRKEADRQVHLGWVMVELCLGASDPNALCKVYRSKKSKADGGSPVAAMAGAPGSKEADDEASTAAGVEMPGREDEEEEIDAEAAAARPMLKRKAGDKDCGAETAAASPGREKAAVGDSAVAATTGEFCVGWWASPGAAEEPNDPSKRKFYIIL</sequence>
<comment type="subcellular location">
    <subcellularLocation>
        <location evidence="1">Nucleus</location>
    </subcellularLocation>
</comment>
<evidence type="ECO:0000256" key="1">
    <source>
        <dbReference type="ARBA" id="ARBA00004123"/>
    </source>
</evidence>
<evidence type="ECO:0000256" key="5">
    <source>
        <dbReference type="ARBA" id="ARBA00023242"/>
    </source>
</evidence>
<keyword evidence="4" id="KW-0804">Transcription</keyword>
<protein>
    <recommendedName>
        <fullName evidence="7">NAC domain-containing protein</fullName>
    </recommendedName>
</protein>
<evidence type="ECO:0000256" key="3">
    <source>
        <dbReference type="ARBA" id="ARBA00023125"/>
    </source>
</evidence>
<evidence type="ECO:0000256" key="4">
    <source>
        <dbReference type="ARBA" id="ARBA00023163"/>
    </source>
</evidence>
<feature type="region of interest" description="Disordered" evidence="6">
    <location>
        <begin position="161"/>
        <end position="238"/>
    </location>
</feature>
<reference evidence="8" key="1">
    <citation type="submission" date="2019-03" db="EMBL/GenBank/DDBJ databases">
        <title>WGS assembly of Setaria viridis.</title>
        <authorList>
            <person name="Huang P."/>
            <person name="Jenkins J."/>
            <person name="Grimwood J."/>
            <person name="Barry K."/>
            <person name="Healey A."/>
            <person name="Mamidi S."/>
            <person name="Sreedasyam A."/>
            <person name="Shu S."/>
            <person name="Feldman M."/>
            <person name="Wu J."/>
            <person name="Yu Y."/>
            <person name="Chen C."/>
            <person name="Johnson J."/>
            <person name="Rokhsar D."/>
            <person name="Baxter I."/>
            <person name="Schmutz J."/>
            <person name="Brutnell T."/>
            <person name="Kellogg E."/>
        </authorList>
    </citation>
    <scope>NUCLEOTIDE SEQUENCE [LARGE SCALE GENOMIC DNA]</scope>
</reference>
<dbReference type="InterPro" id="IPR003441">
    <property type="entry name" value="NAC-dom"/>
</dbReference>
<proteinExistence type="predicted"/>
<evidence type="ECO:0000256" key="6">
    <source>
        <dbReference type="SAM" id="MobiDB-lite"/>
    </source>
</evidence>
<keyword evidence="5" id="KW-0539">Nucleus</keyword>
<evidence type="ECO:0000259" key="7">
    <source>
        <dbReference type="PROSITE" id="PS51005"/>
    </source>
</evidence>
<keyword evidence="9" id="KW-1185">Reference proteome</keyword>
<dbReference type="PANTHER" id="PTHR31989">
    <property type="entry name" value="NAC DOMAIN-CONTAINING PROTEIN 82-RELATED"/>
    <property type="match status" value="1"/>
</dbReference>
<gene>
    <name evidence="8" type="ORF">SEVIR_5G271800v2</name>
</gene>
<evidence type="ECO:0000313" key="9">
    <source>
        <dbReference type="Proteomes" id="UP000298652"/>
    </source>
</evidence>
<evidence type="ECO:0000313" key="8">
    <source>
        <dbReference type="EMBL" id="TKW16017.1"/>
    </source>
</evidence>
<feature type="domain" description="NAC" evidence="7">
    <location>
        <begin position="9"/>
        <end position="158"/>
    </location>
</feature>
<dbReference type="InterPro" id="IPR036093">
    <property type="entry name" value="NAC_dom_sf"/>
</dbReference>
<dbReference type="Pfam" id="PF02365">
    <property type="entry name" value="NAM"/>
    <property type="match status" value="1"/>
</dbReference>
<evidence type="ECO:0000256" key="2">
    <source>
        <dbReference type="ARBA" id="ARBA00023015"/>
    </source>
</evidence>
<dbReference type="Proteomes" id="UP000298652">
    <property type="component" value="Chromosome 5"/>
</dbReference>
<dbReference type="GO" id="GO:0005634">
    <property type="term" value="C:nucleus"/>
    <property type="evidence" value="ECO:0007669"/>
    <property type="project" value="UniProtKB-SubCell"/>
</dbReference>
<keyword evidence="3" id="KW-0238">DNA-binding</keyword>
<dbReference type="PROSITE" id="PS51005">
    <property type="entry name" value="NAC"/>
    <property type="match status" value="1"/>
</dbReference>
<dbReference type="AlphaFoldDB" id="A0A4U6UXM3"/>
<organism evidence="8 9">
    <name type="scientific">Setaria viridis</name>
    <name type="common">Green bristlegrass</name>
    <name type="synonym">Setaria italica subsp. viridis</name>
    <dbReference type="NCBI Taxonomy" id="4556"/>
    <lineage>
        <taxon>Eukaryota</taxon>
        <taxon>Viridiplantae</taxon>
        <taxon>Streptophyta</taxon>
        <taxon>Embryophyta</taxon>
        <taxon>Tracheophyta</taxon>
        <taxon>Spermatophyta</taxon>
        <taxon>Magnoliopsida</taxon>
        <taxon>Liliopsida</taxon>
        <taxon>Poales</taxon>
        <taxon>Poaceae</taxon>
        <taxon>PACMAD clade</taxon>
        <taxon>Panicoideae</taxon>
        <taxon>Panicodae</taxon>
        <taxon>Paniceae</taxon>
        <taxon>Cenchrinae</taxon>
        <taxon>Setaria</taxon>
    </lineage>
</organism>
<dbReference type="GO" id="GO:0006355">
    <property type="term" value="P:regulation of DNA-templated transcription"/>
    <property type="evidence" value="ECO:0007669"/>
    <property type="project" value="InterPro"/>
</dbReference>